<dbReference type="AlphaFoldDB" id="A0A6A3J4Z6"/>
<evidence type="ECO:0000256" key="1">
    <source>
        <dbReference type="SAM" id="MobiDB-lite"/>
    </source>
</evidence>
<name>A0A6A3J4Z6_9STRA</name>
<proteinExistence type="predicted"/>
<protein>
    <submittedName>
        <fullName evidence="2">Uncharacterized protein</fullName>
    </submittedName>
</protein>
<feature type="non-terminal residue" evidence="2">
    <location>
        <position position="81"/>
    </location>
</feature>
<evidence type="ECO:0000313" key="3">
    <source>
        <dbReference type="Proteomes" id="UP000429607"/>
    </source>
</evidence>
<organism evidence="2 3">
    <name type="scientific">Phytophthora rubi</name>
    <dbReference type="NCBI Taxonomy" id="129364"/>
    <lineage>
        <taxon>Eukaryota</taxon>
        <taxon>Sar</taxon>
        <taxon>Stramenopiles</taxon>
        <taxon>Oomycota</taxon>
        <taxon>Peronosporomycetes</taxon>
        <taxon>Peronosporales</taxon>
        <taxon>Peronosporaceae</taxon>
        <taxon>Phytophthora</taxon>
    </lineage>
</organism>
<feature type="region of interest" description="Disordered" evidence="1">
    <location>
        <begin position="24"/>
        <end position="52"/>
    </location>
</feature>
<accession>A0A6A3J4Z6</accession>
<gene>
    <name evidence="2" type="ORF">PR001_g21789</name>
</gene>
<evidence type="ECO:0000313" key="2">
    <source>
        <dbReference type="EMBL" id="KAE8989372.1"/>
    </source>
</evidence>
<feature type="compositionally biased region" description="Polar residues" evidence="1">
    <location>
        <begin position="27"/>
        <end position="48"/>
    </location>
</feature>
<dbReference type="Proteomes" id="UP000429607">
    <property type="component" value="Unassembled WGS sequence"/>
</dbReference>
<dbReference type="EMBL" id="QXFV01002328">
    <property type="protein sequence ID" value="KAE8989372.1"/>
    <property type="molecule type" value="Genomic_DNA"/>
</dbReference>
<reference evidence="2 3" key="1">
    <citation type="submission" date="2018-09" db="EMBL/GenBank/DDBJ databases">
        <title>Genomic investigation of the strawberry pathogen Phytophthora fragariae indicates pathogenicity is determined by transcriptional variation in three key races.</title>
        <authorList>
            <person name="Adams T.M."/>
            <person name="Armitage A.D."/>
            <person name="Sobczyk M.K."/>
            <person name="Bates H.J."/>
            <person name="Dunwell J.M."/>
            <person name="Nellist C.F."/>
            <person name="Harrison R.J."/>
        </authorList>
    </citation>
    <scope>NUCLEOTIDE SEQUENCE [LARGE SCALE GENOMIC DNA]</scope>
    <source>
        <strain evidence="2 3">SCRP249</strain>
    </source>
</reference>
<comment type="caution">
    <text evidence="2">The sequence shown here is derived from an EMBL/GenBank/DDBJ whole genome shotgun (WGS) entry which is preliminary data.</text>
</comment>
<sequence>MNGPRRIYAKPSFQNLLCRANIGPQGDQAQRHSGQGGASSTARASRQPGTARCGASTTARYAIAPLGAEVLCDTDSTFACS</sequence>